<gene>
    <name evidence="2" type="ORF">IGX34_10935</name>
</gene>
<sequence>MGDIYLIQGKGMERRSFIQGASVIAAMALATEAKAQTISSTDDIAVITTIADLQAATSATLTQSQCIVMGYVSETDGGGGIFATGVSASANGGTIINDASGRSWYRNCNPSVVKAEWFGASANGSTDSTAAINAALASQASDVRVDLAPGTYVISGSVLISGNYKSLVGAAQAATVLACSAASSPVVSVAGGSISFLIRDMTVMHSGTPTNGGHGISCTGTVSQSRIENIISQNNSFGFSLAATDLSFVKGCISQSNFGYGFYQTNSPANPGSQWYYEDCLAQENGQAGYFLTSSSGSSSMSVGAFSRCLTFANSGCGFVALGLATSPIQGVRISDCFFGQDANNEVFLDTYGGAHSVRNTFTELAGTGKTGPAQSDPASNGGCGIFVSSNNQSVDITSCYCGGHSQNGIYSQAVTANVTGCSAFDNGRSNLAGEQCGIHHEGGRMIVSGGSIGNTVFGGGQQCGIRTYNGANTSIGFVDLTGNVASATLADSNPSSLMVVGCLGV</sequence>
<dbReference type="InterPro" id="IPR039448">
    <property type="entry name" value="Beta_helix"/>
</dbReference>
<dbReference type="Proteomes" id="UP000651010">
    <property type="component" value="Unassembled WGS sequence"/>
</dbReference>
<dbReference type="EMBL" id="JACZZA010000006">
    <property type="protein sequence ID" value="MBE1160906.1"/>
    <property type="molecule type" value="Genomic_DNA"/>
</dbReference>
<dbReference type="InterPro" id="IPR012334">
    <property type="entry name" value="Pectin_lyas_fold"/>
</dbReference>
<dbReference type="InterPro" id="IPR011050">
    <property type="entry name" value="Pectin_lyase_fold/virulence"/>
</dbReference>
<dbReference type="Pfam" id="PF13229">
    <property type="entry name" value="Beta_helix"/>
    <property type="match status" value="1"/>
</dbReference>
<protein>
    <submittedName>
        <fullName evidence="2">Right-handed parallel beta-helix repeat-containing protein</fullName>
    </submittedName>
</protein>
<name>A0ABR9GA39_9GAMM</name>
<accession>A0ABR9GA39</accession>
<organism evidence="2 3">
    <name type="scientific">Dyella acidiphila</name>
    <dbReference type="NCBI Taxonomy" id="2775866"/>
    <lineage>
        <taxon>Bacteria</taxon>
        <taxon>Pseudomonadati</taxon>
        <taxon>Pseudomonadota</taxon>
        <taxon>Gammaproteobacteria</taxon>
        <taxon>Lysobacterales</taxon>
        <taxon>Rhodanobacteraceae</taxon>
        <taxon>Dyella</taxon>
    </lineage>
</organism>
<keyword evidence="3" id="KW-1185">Reference proteome</keyword>
<dbReference type="SUPFAM" id="SSF51126">
    <property type="entry name" value="Pectin lyase-like"/>
    <property type="match status" value="1"/>
</dbReference>
<proteinExistence type="predicted"/>
<evidence type="ECO:0000313" key="3">
    <source>
        <dbReference type="Proteomes" id="UP000651010"/>
    </source>
</evidence>
<dbReference type="Gene3D" id="2.160.20.10">
    <property type="entry name" value="Single-stranded right-handed beta-helix, Pectin lyase-like"/>
    <property type="match status" value="1"/>
</dbReference>
<feature type="domain" description="Right handed beta helix" evidence="1">
    <location>
        <begin position="193"/>
        <end position="326"/>
    </location>
</feature>
<reference evidence="2 3" key="1">
    <citation type="submission" date="2020-09" db="EMBL/GenBank/DDBJ databases">
        <title>Dyella sp. 7MK23 isolated from forest soil.</title>
        <authorList>
            <person name="Fu J."/>
        </authorList>
    </citation>
    <scope>NUCLEOTIDE SEQUENCE [LARGE SCALE GENOMIC DNA]</scope>
    <source>
        <strain evidence="2 3">7MK23</strain>
    </source>
</reference>
<comment type="caution">
    <text evidence="2">The sequence shown here is derived from an EMBL/GenBank/DDBJ whole genome shotgun (WGS) entry which is preliminary data.</text>
</comment>
<evidence type="ECO:0000259" key="1">
    <source>
        <dbReference type="Pfam" id="PF13229"/>
    </source>
</evidence>
<evidence type="ECO:0000313" key="2">
    <source>
        <dbReference type="EMBL" id="MBE1160906.1"/>
    </source>
</evidence>